<evidence type="ECO:0000256" key="1">
    <source>
        <dbReference type="SAM" id="Phobius"/>
    </source>
</evidence>
<dbReference type="EC" id="3.4.23.36" evidence="2"/>
<accession>A0A0F3N2X8</accession>
<keyword evidence="2" id="KW-0378">Hydrolase</keyword>
<keyword evidence="1" id="KW-0812">Transmembrane</keyword>
<feature type="transmembrane region" description="Helical" evidence="1">
    <location>
        <begin position="17"/>
        <end position="37"/>
    </location>
</feature>
<sequence>MCHSREIGNLVKPIKNLFFIGLFYQIYNFVLILRLFFSGFPISRE</sequence>
<evidence type="ECO:0000313" key="2">
    <source>
        <dbReference type="EMBL" id="KJV62047.1"/>
    </source>
</evidence>
<dbReference type="Proteomes" id="UP000033556">
    <property type="component" value="Unassembled WGS sequence"/>
</dbReference>
<comment type="caution">
    <text evidence="2">The sequence shown here is derived from an EMBL/GenBank/DDBJ whole genome shotgun (WGS) entry which is preliminary data.</text>
</comment>
<keyword evidence="3" id="KW-1185">Reference proteome</keyword>
<dbReference type="PATRIC" id="fig|1359164.3.peg.1051"/>
<organism evidence="2 3">
    <name type="scientific">Rickettsia amblyommatis str. Ac/Pa</name>
    <dbReference type="NCBI Taxonomy" id="1359164"/>
    <lineage>
        <taxon>Bacteria</taxon>
        <taxon>Pseudomonadati</taxon>
        <taxon>Pseudomonadota</taxon>
        <taxon>Alphaproteobacteria</taxon>
        <taxon>Rickettsiales</taxon>
        <taxon>Rickettsiaceae</taxon>
        <taxon>Rickettsieae</taxon>
        <taxon>Rickettsia</taxon>
        <taxon>spotted fever group</taxon>
    </lineage>
</organism>
<evidence type="ECO:0000313" key="3">
    <source>
        <dbReference type="Proteomes" id="UP000033556"/>
    </source>
</evidence>
<keyword evidence="1" id="KW-0472">Membrane</keyword>
<name>A0A0F3N2X8_RICAM</name>
<dbReference type="AlphaFoldDB" id="A0A0F3N2X8"/>
<dbReference type="GO" id="GO:0004190">
    <property type="term" value="F:aspartic-type endopeptidase activity"/>
    <property type="evidence" value="ECO:0007669"/>
    <property type="project" value="UniProtKB-EC"/>
</dbReference>
<dbReference type="EMBL" id="LANR01000001">
    <property type="protein sequence ID" value="KJV62047.1"/>
    <property type="molecule type" value="Genomic_DNA"/>
</dbReference>
<keyword evidence="1" id="KW-1133">Transmembrane helix</keyword>
<proteinExistence type="predicted"/>
<reference evidence="2 3" key="1">
    <citation type="submission" date="2015-01" db="EMBL/GenBank/DDBJ databases">
        <title>Genome Sequencing of Rickettsiales.</title>
        <authorList>
            <person name="Daugherty S.C."/>
            <person name="Su Q."/>
            <person name="Abolude K."/>
            <person name="Beier-Sexton M."/>
            <person name="Carlyon J.A."/>
            <person name="Carter R."/>
            <person name="Day N.P."/>
            <person name="Dumler S.J."/>
            <person name="Dyachenko V."/>
            <person name="Godinez A."/>
            <person name="Kurtti T.J."/>
            <person name="Lichay M."/>
            <person name="Mullins K.E."/>
            <person name="Ott S."/>
            <person name="Pappas-Brown V."/>
            <person name="Paris D.H."/>
            <person name="Patel P."/>
            <person name="Richards A.L."/>
            <person name="Sadzewicz L."/>
            <person name="Sears K."/>
            <person name="Seidman D."/>
            <person name="Sengamalay N."/>
            <person name="Stenos J."/>
            <person name="Tallon L.J."/>
            <person name="Vincent G."/>
            <person name="Fraser C.M."/>
            <person name="Munderloh U."/>
            <person name="Dunning-Hotopp J.C."/>
        </authorList>
    </citation>
    <scope>NUCLEOTIDE SEQUENCE [LARGE SCALE GENOMIC DNA]</scope>
    <source>
        <strain evidence="2 3">Ac/Pa</strain>
    </source>
</reference>
<protein>
    <submittedName>
        <fullName evidence="2">Liposignal peptidase domain protein</fullName>
        <ecNumber evidence="2">3.4.23.36</ecNumber>
    </submittedName>
</protein>
<gene>
    <name evidence="2" type="ORF">APHACPA_1067</name>
</gene>